<reference evidence="2 3" key="1">
    <citation type="submission" date="2024-06" db="EMBL/GenBank/DDBJ databases">
        <title>The Natural Products Discovery Center: Release of the First 8490 Sequenced Strains for Exploring Actinobacteria Biosynthetic Diversity.</title>
        <authorList>
            <person name="Kalkreuter E."/>
            <person name="Kautsar S.A."/>
            <person name="Yang D."/>
            <person name="Bader C.D."/>
            <person name="Teijaro C.N."/>
            <person name="Fluegel L."/>
            <person name="Davis C.M."/>
            <person name="Simpson J.R."/>
            <person name="Lauterbach L."/>
            <person name="Steele A.D."/>
            <person name="Gui C."/>
            <person name="Meng S."/>
            <person name="Li G."/>
            <person name="Viehrig K."/>
            <person name="Ye F."/>
            <person name="Su P."/>
            <person name="Kiefer A.F."/>
            <person name="Nichols A."/>
            <person name="Cepeda A.J."/>
            <person name="Yan W."/>
            <person name="Fan B."/>
            <person name="Jiang Y."/>
            <person name="Adhikari A."/>
            <person name="Zheng C.-J."/>
            <person name="Schuster L."/>
            <person name="Cowan T.M."/>
            <person name="Smanski M.J."/>
            <person name="Chevrette M.G."/>
            <person name="De Carvalho L.P.S."/>
            <person name="Shen B."/>
        </authorList>
    </citation>
    <scope>NUCLEOTIDE SEQUENCE [LARGE SCALE GENOMIC DNA]</scope>
    <source>
        <strain evidence="2 3">NPDC033039</strain>
    </source>
</reference>
<dbReference type="Proteomes" id="UP001550853">
    <property type="component" value="Unassembled WGS sequence"/>
</dbReference>
<dbReference type="Pfam" id="PF08055">
    <property type="entry name" value="Trp_leader1"/>
    <property type="match status" value="1"/>
</dbReference>
<name>A0ABV2Z8I6_9ACTN</name>
<comment type="caution">
    <text evidence="2">The sequence shown here is derived from an EMBL/GenBank/DDBJ whole genome shotgun (WGS) entry which is preliminary data.</text>
</comment>
<feature type="region of interest" description="Disordered" evidence="1">
    <location>
        <begin position="1"/>
        <end position="51"/>
    </location>
</feature>
<sequence>MRRTPPATGTPRTRPRRRFPSGSGPLRAPVHGRPECGRRRRGATGSGRVPGMYAQHVTNWWWTAHPAAR</sequence>
<dbReference type="RefSeq" id="WP_107126900.1">
    <property type="nucleotide sequence ID" value="NZ_JBEZVI010000039.1"/>
</dbReference>
<evidence type="ECO:0000313" key="3">
    <source>
        <dbReference type="Proteomes" id="UP001550853"/>
    </source>
</evidence>
<keyword evidence="3" id="KW-1185">Reference proteome</keyword>
<feature type="compositionally biased region" description="Low complexity" evidence="1">
    <location>
        <begin position="1"/>
        <end position="12"/>
    </location>
</feature>
<evidence type="ECO:0000256" key="1">
    <source>
        <dbReference type="SAM" id="MobiDB-lite"/>
    </source>
</evidence>
<organism evidence="2 3">
    <name type="scientific">Streptomyces catenulae</name>
    <dbReference type="NCBI Taxonomy" id="66875"/>
    <lineage>
        <taxon>Bacteria</taxon>
        <taxon>Bacillati</taxon>
        <taxon>Actinomycetota</taxon>
        <taxon>Actinomycetes</taxon>
        <taxon>Kitasatosporales</taxon>
        <taxon>Streptomycetaceae</taxon>
        <taxon>Streptomyces</taxon>
    </lineage>
</organism>
<accession>A0ABV2Z8I6</accession>
<proteinExistence type="predicted"/>
<evidence type="ECO:0000313" key="2">
    <source>
        <dbReference type="EMBL" id="MEU3714276.1"/>
    </source>
</evidence>
<protein>
    <submittedName>
        <fullName evidence="2">Trp operon leader peptide</fullName>
    </submittedName>
</protein>
<dbReference type="InterPro" id="IPR012638">
    <property type="entry name" value="Trp_leader1"/>
</dbReference>
<gene>
    <name evidence="2" type="ORF">AB0E61_29780</name>
</gene>
<dbReference type="EMBL" id="JBEZVI010000039">
    <property type="protein sequence ID" value="MEU3714276.1"/>
    <property type="molecule type" value="Genomic_DNA"/>
</dbReference>